<accession>A0A557Y1J8</accession>
<dbReference type="InterPro" id="IPR001478">
    <property type="entry name" value="PDZ"/>
</dbReference>
<comment type="caution">
    <text evidence="5">The sequence shown here is derived from an EMBL/GenBank/DDBJ whole genome shotgun (WGS) entry which is preliminary data.</text>
</comment>
<proteinExistence type="inferred from homology"/>
<dbReference type="Gene3D" id="2.40.10.10">
    <property type="entry name" value="Trypsin-like serine proteases"/>
    <property type="match status" value="2"/>
</dbReference>
<feature type="domain" description="PDZ" evidence="4">
    <location>
        <begin position="273"/>
        <end position="324"/>
    </location>
</feature>
<dbReference type="PANTHER" id="PTHR43343:SF3">
    <property type="entry name" value="PROTEASE DO-LIKE 8, CHLOROPLASTIC"/>
    <property type="match status" value="1"/>
</dbReference>
<dbReference type="Pfam" id="PF13180">
    <property type="entry name" value="PDZ_2"/>
    <property type="match status" value="1"/>
</dbReference>
<dbReference type="InterPro" id="IPR051201">
    <property type="entry name" value="Chloro_Bact_Ser_Proteases"/>
</dbReference>
<evidence type="ECO:0000256" key="3">
    <source>
        <dbReference type="ARBA" id="ARBA00022801"/>
    </source>
</evidence>
<comment type="similarity">
    <text evidence="1">Belongs to the peptidase S1C family.</text>
</comment>
<keyword evidence="6" id="KW-1185">Reference proteome</keyword>
<dbReference type="RefSeq" id="WP_144946836.1">
    <property type="nucleotide sequence ID" value="NZ_VMQU01000001.1"/>
</dbReference>
<gene>
    <name evidence="5" type="ORF">FPZ47_00175</name>
</gene>
<evidence type="ECO:0000256" key="1">
    <source>
        <dbReference type="ARBA" id="ARBA00010541"/>
    </source>
</evidence>
<evidence type="ECO:0000313" key="5">
    <source>
        <dbReference type="EMBL" id="TVS92465.1"/>
    </source>
</evidence>
<dbReference type="EMBL" id="VMQU01000001">
    <property type="protein sequence ID" value="TVS92465.1"/>
    <property type="molecule type" value="Genomic_DNA"/>
</dbReference>
<dbReference type="SUPFAM" id="SSF50494">
    <property type="entry name" value="Trypsin-like serine proteases"/>
    <property type="match status" value="1"/>
</dbReference>
<keyword evidence="2 5" id="KW-0645">Protease</keyword>
<dbReference type="GO" id="GO:0006508">
    <property type="term" value="P:proteolysis"/>
    <property type="evidence" value="ECO:0007669"/>
    <property type="project" value="UniProtKB-KW"/>
</dbReference>
<dbReference type="GO" id="GO:0004252">
    <property type="term" value="F:serine-type endopeptidase activity"/>
    <property type="evidence" value="ECO:0007669"/>
    <property type="project" value="InterPro"/>
</dbReference>
<dbReference type="Pfam" id="PF13365">
    <property type="entry name" value="Trypsin_2"/>
    <property type="match status" value="1"/>
</dbReference>
<dbReference type="InterPro" id="IPR036034">
    <property type="entry name" value="PDZ_sf"/>
</dbReference>
<protein>
    <submittedName>
        <fullName evidence="5">Serine protease</fullName>
    </submittedName>
</protein>
<organism evidence="5 6">
    <name type="scientific">Mycobacterium helveticum</name>
    <dbReference type="NCBI Taxonomy" id="2592811"/>
    <lineage>
        <taxon>Bacteria</taxon>
        <taxon>Bacillati</taxon>
        <taxon>Actinomycetota</taxon>
        <taxon>Actinomycetes</taxon>
        <taxon>Mycobacteriales</taxon>
        <taxon>Mycobacteriaceae</taxon>
        <taxon>Mycobacterium</taxon>
    </lineage>
</organism>
<sequence length="363" mass="35449">MSKGHHRSVWWSRSASVLAVVGLGLGLGAGLGAVPASAAPPGVSTPALDRVADRPMLSLDPTLLVAQVGPQVVNINTKFGYNNAVGAGTGIVIDPNGVVLTNNHVISGATDISAFDVGNGQTYGVDVIGYDRAQDIAVLQLRGAAGLPTAAIGGGVNVGEPVVAMGNAGGQGGTPSAVAGHVIALNQTVDATDTLTGAQETLGGLIQADTPIKPGDSGGPMVNSNGQVIGMNTAATDNYKMSGGQGFAIPIGQAMGVAGQIRSGAGSNSVHVGPTAFLGLGVVDSGGSGARVERVVSDGPASAAGFAPGDVITAIDGAPIYGATSMTDALVPHHPGDTITVSYRSASGGDRTATVTLADGPPA</sequence>
<evidence type="ECO:0000313" key="6">
    <source>
        <dbReference type="Proteomes" id="UP000320513"/>
    </source>
</evidence>
<dbReference type="OrthoDB" id="73775at2"/>
<dbReference type="AlphaFoldDB" id="A0A557Y1J8"/>
<evidence type="ECO:0000259" key="4">
    <source>
        <dbReference type="PROSITE" id="PS50106"/>
    </source>
</evidence>
<dbReference type="PROSITE" id="PS50106">
    <property type="entry name" value="PDZ"/>
    <property type="match status" value="1"/>
</dbReference>
<dbReference type="PRINTS" id="PR00834">
    <property type="entry name" value="PROTEASES2C"/>
</dbReference>
<dbReference type="PANTHER" id="PTHR43343">
    <property type="entry name" value="PEPTIDASE S12"/>
    <property type="match status" value="1"/>
</dbReference>
<dbReference type="Proteomes" id="UP000320513">
    <property type="component" value="Unassembled WGS sequence"/>
</dbReference>
<dbReference type="Gene3D" id="2.30.42.10">
    <property type="match status" value="1"/>
</dbReference>
<dbReference type="InterPro" id="IPR043504">
    <property type="entry name" value="Peptidase_S1_PA_chymotrypsin"/>
</dbReference>
<dbReference type="SMART" id="SM00228">
    <property type="entry name" value="PDZ"/>
    <property type="match status" value="1"/>
</dbReference>
<dbReference type="InterPro" id="IPR001940">
    <property type="entry name" value="Peptidase_S1C"/>
</dbReference>
<keyword evidence="3" id="KW-0378">Hydrolase</keyword>
<reference evidence="5 6" key="1">
    <citation type="submission" date="2019-07" db="EMBL/GenBank/DDBJ databases">
        <title>New Mycobacterium species.</title>
        <authorList>
            <person name="Tortoli E."/>
            <person name="Ghielmetti G."/>
            <person name="Friedel U."/>
            <person name="Trovato A."/>
        </authorList>
    </citation>
    <scope>NUCLEOTIDE SEQUENCE [LARGE SCALE GENOMIC DNA]</scope>
    <source>
        <strain evidence="5 6">16-83</strain>
    </source>
</reference>
<dbReference type="SUPFAM" id="SSF50156">
    <property type="entry name" value="PDZ domain-like"/>
    <property type="match status" value="1"/>
</dbReference>
<evidence type="ECO:0000256" key="2">
    <source>
        <dbReference type="ARBA" id="ARBA00022670"/>
    </source>
</evidence>
<name>A0A557Y1J8_9MYCO</name>
<dbReference type="InterPro" id="IPR009003">
    <property type="entry name" value="Peptidase_S1_PA"/>
</dbReference>